<dbReference type="AlphaFoldDB" id="A0A059FDP1"/>
<gene>
    <name evidence="2" type="ORF">HJA_10094</name>
</gene>
<sequence length="348" mass="38389">MALERSFRNVLVVLAAAVCFPVLTATAQASGAKDGWKLCNKTSYIIDAAIGVPEEKDVTVEGWLKLRPGECKVAVETPLEPKYHFLYARTSPAHRGGPREWGGRTELCVDPTGSFTLENPPECAPMGLEARGFRAVEISSKVRWTTDLTEIENYSLDKARAAGLQRLLEEAGITSGAIDGNIGRRTRLAIGEFLKQNNLPATTSDDDLIDFLEQVAKDRGRNVGFNLCNRTKKRIWSAIARRGAEGWESRGWWLLEAGGCARVIDRPLRGTEYYVYGEMEDGSKIRTLSKASDAFCVGHAKFAIAGRDQCEASAYRTALFAATPPPTERKLVFEFFERDFAKAGGNDR</sequence>
<dbReference type="Proteomes" id="UP000024816">
    <property type="component" value="Unassembled WGS sequence"/>
</dbReference>
<comment type="caution">
    <text evidence="2">The sequence shown here is derived from an EMBL/GenBank/DDBJ whole genome shotgun (WGS) entry which is preliminary data.</text>
</comment>
<name>A0A059FDP1_9PROT</name>
<keyword evidence="3" id="KW-1185">Reference proteome</keyword>
<evidence type="ECO:0008006" key="4">
    <source>
        <dbReference type="Google" id="ProtNLM"/>
    </source>
</evidence>
<feature type="signal peptide" evidence="1">
    <location>
        <begin position="1"/>
        <end position="24"/>
    </location>
</feature>
<dbReference type="eggNOG" id="COG3409">
    <property type="taxonomic scope" value="Bacteria"/>
</dbReference>
<organism evidence="2 3">
    <name type="scientific">Hyphomonas jannaschiana VP2</name>
    <dbReference type="NCBI Taxonomy" id="1280952"/>
    <lineage>
        <taxon>Bacteria</taxon>
        <taxon>Pseudomonadati</taxon>
        <taxon>Pseudomonadota</taxon>
        <taxon>Alphaproteobacteria</taxon>
        <taxon>Hyphomonadales</taxon>
        <taxon>Hyphomonadaceae</taxon>
        <taxon>Hyphomonas</taxon>
    </lineage>
</organism>
<protein>
    <recommendedName>
        <fullName evidence="4">Peptidoglycan binding-like domain-containing protein</fullName>
    </recommendedName>
</protein>
<feature type="chain" id="PRO_5001572783" description="Peptidoglycan binding-like domain-containing protein" evidence="1">
    <location>
        <begin position="25"/>
        <end position="348"/>
    </location>
</feature>
<dbReference type="Pfam" id="PF06282">
    <property type="entry name" value="DUF1036"/>
    <property type="match status" value="2"/>
</dbReference>
<dbReference type="SUPFAM" id="SSF47090">
    <property type="entry name" value="PGBD-like"/>
    <property type="match status" value="1"/>
</dbReference>
<dbReference type="InterPro" id="IPR009380">
    <property type="entry name" value="DUF1036"/>
</dbReference>
<reference evidence="2 3" key="1">
    <citation type="journal article" date="2014" name="Antonie Van Leeuwenhoek">
        <title>Hyphomonas beringensis sp. nov. and Hyphomonas chukchiensis sp. nov., isolated from surface seawater of the Bering Sea and Chukchi Sea.</title>
        <authorList>
            <person name="Li C."/>
            <person name="Lai Q."/>
            <person name="Li G."/>
            <person name="Dong C."/>
            <person name="Wang J."/>
            <person name="Liao Y."/>
            <person name="Shao Z."/>
        </authorList>
    </citation>
    <scope>NUCLEOTIDE SEQUENCE [LARGE SCALE GENOMIC DNA]</scope>
    <source>
        <strain evidence="2 3">VP2</strain>
    </source>
</reference>
<evidence type="ECO:0000256" key="1">
    <source>
        <dbReference type="SAM" id="SignalP"/>
    </source>
</evidence>
<dbReference type="InterPro" id="IPR036365">
    <property type="entry name" value="PGBD-like_sf"/>
</dbReference>
<evidence type="ECO:0000313" key="3">
    <source>
        <dbReference type="Proteomes" id="UP000024816"/>
    </source>
</evidence>
<dbReference type="RefSeq" id="WP_035581599.1">
    <property type="nucleotide sequence ID" value="NZ_ARYJ01000005.1"/>
</dbReference>
<evidence type="ECO:0000313" key="2">
    <source>
        <dbReference type="EMBL" id="KCZ88712.1"/>
    </source>
</evidence>
<dbReference type="EMBL" id="ARYJ01000005">
    <property type="protein sequence ID" value="KCZ88712.1"/>
    <property type="molecule type" value="Genomic_DNA"/>
</dbReference>
<dbReference type="eggNOG" id="COG5480">
    <property type="taxonomic scope" value="Bacteria"/>
</dbReference>
<dbReference type="OrthoDB" id="9806840at2"/>
<dbReference type="STRING" id="1280952.HJA_10094"/>
<proteinExistence type="predicted"/>
<accession>A0A059FDP1</accession>
<dbReference type="PATRIC" id="fig|1280952.3.peg.2015"/>
<keyword evidence="1" id="KW-0732">Signal</keyword>